<dbReference type="InterPro" id="IPR005564">
    <property type="entry name" value="Major_capsid_GpE"/>
</dbReference>
<reference evidence="1 2" key="1">
    <citation type="journal article" date="2015" name="Genome Announc.">
        <title>Complete and Assembled Genome Sequence of Bifidobacterium kashiwanohense PV20-2, Isolated from the Feces of an Anemic Kenyan Infant.</title>
        <authorList>
            <person name="Vazquez-Gutierrez P."/>
            <person name="Lacroix C."/>
            <person name="Chassard C."/>
            <person name="Klumpp J."/>
            <person name="Jans C."/>
            <person name="Stevens M.J."/>
        </authorList>
    </citation>
    <scope>NUCLEOTIDE SEQUENCE [LARGE SCALE GENOMIC DNA]</scope>
    <source>
        <strain evidence="1 2">PV20-2</strain>
    </source>
</reference>
<name>A0A0A7I6T4_9BIFI</name>
<evidence type="ECO:0000313" key="1">
    <source>
        <dbReference type="EMBL" id="AIZ14529.1"/>
    </source>
</evidence>
<dbReference type="Pfam" id="PF03864">
    <property type="entry name" value="Phage_cap_E"/>
    <property type="match status" value="1"/>
</dbReference>
<dbReference type="Gene3D" id="3.90.1690.10">
    <property type="entry name" value="phage-related protein like domain"/>
    <property type="match status" value="1"/>
</dbReference>
<gene>
    <name evidence="1" type="ORF">AH68_05140</name>
</gene>
<protein>
    <recommendedName>
        <fullName evidence="3">Phage major capsid protein E</fullName>
    </recommendedName>
</protein>
<sequence>MAIDKTIIPPSEATEVAQAGHDYVNGILPLSNIFPVTSNGGDWTASWTPVIPKSKTRAMKHRALDAEIGHTKSETSTAEIHTGLLPLSGMDHISERDIAKHQDDTAYIHDQAEAKFEALGQQAGVTEELERLQCLVTGKVVIKENGVNMTYSFQRPGNQQNVKPTTTWDNDKSNPCDDIEAWVKIMRKAYGRKPHAVATTGVVIDAMRTNEFFRTQVSGMDLEHSKTKLSRQEVLDVLRAQSGITDVLLVDEAYEDLKLDNTFDMDADVSAAFPDKTFILLPSFNDSSLGATLSGPTAEAQNSEYEINKSVNDGLIGAMLSHQAPLNYDIWVNGNYLPILKEAVSTFKADVLGE</sequence>
<dbReference type="KEGG" id="bka:AH68_05140"/>
<dbReference type="RefSeq" id="WP_039198191.1">
    <property type="nucleotide sequence ID" value="NZ_CP007456.1"/>
</dbReference>
<accession>A0A0A7I6T4</accession>
<dbReference type="Proteomes" id="UP000030625">
    <property type="component" value="Chromosome"/>
</dbReference>
<organism evidence="1 2">
    <name type="scientific">Bifidobacterium catenulatum PV20-2</name>
    <dbReference type="NCBI Taxonomy" id="1447716"/>
    <lineage>
        <taxon>Bacteria</taxon>
        <taxon>Bacillati</taxon>
        <taxon>Actinomycetota</taxon>
        <taxon>Actinomycetes</taxon>
        <taxon>Bifidobacteriales</taxon>
        <taxon>Bifidobacteriaceae</taxon>
        <taxon>Bifidobacterium</taxon>
    </lineage>
</organism>
<dbReference type="OrthoDB" id="3196427at2"/>
<dbReference type="HOGENOM" id="CLU_777709_0_0_11"/>
<evidence type="ECO:0000313" key="2">
    <source>
        <dbReference type="Proteomes" id="UP000030625"/>
    </source>
</evidence>
<dbReference type="AlphaFoldDB" id="A0A0A7I6T4"/>
<dbReference type="InterPro" id="IPR053738">
    <property type="entry name" value="Lambda_capsid_assembly"/>
</dbReference>
<proteinExistence type="predicted"/>
<dbReference type="EMBL" id="CP007456">
    <property type="protein sequence ID" value="AIZ14529.1"/>
    <property type="molecule type" value="Genomic_DNA"/>
</dbReference>
<dbReference type="STRING" id="1447716.AH68_05140"/>
<evidence type="ECO:0008006" key="3">
    <source>
        <dbReference type="Google" id="ProtNLM"/>
    </source>
</evidence>